<comment type="function">
    <text evidence="10">Confers DNA tethering and processivity to DNA polymerases and other proteins. Acts as a clamp, forming a ring around DNA (a reaction catalyzed by the clamp-loading complex) which diffuses in an ATP-independent manner freely and bidirectionally along dsDNA. Initially characterized for its ability to contact the catalytic subunit of DNA polymerase III (Pol III), a complex, multichain enzyme responsible for most of the replicative synthesis in bacteria; Pol III exhibits 3'-5' exonuclease proofreading activity. The beta chain is required for initiation of replication as well as for processivity of DNA replication.</text>
</comment>
<keyword evidence="15" id="KW-1185">Reference proteome</keyword>
<evidence type="ECO:0000256" key="2">
    <source>
        <dbReference type="ARBA" id="ARBA00010752"/>
    </source>
</evidence>
<evidence type="ECO:0000256" key="7">
    <source>
        <dbReference type="ARBA" id="ARBA00022705"/>
    </source>
</evidence>
<dbReference type="GO" id="GO:0008408">
    <property type="term" value="F:3'-5' exonuclease activity"/>
    <property type="evidence" value="ECO:0007669"/>
    <property type="project" value="InterPro"/>
</dbReference>
<dbReference type="InterPro" id="IPR022637">
    <property type="entry name" value="DNA_polIII_beta_cen"/>
</dbReference>
<sequence length="368" mass="40392">MKIAIDKGELVKALDIVLKVAPVGKVNTQILEGVLLESADNGKLHLTCNNLETAIKLTVECEIIEPGNVVVNSKLFSEIIKKMPDEEIDILTNDREMNIEAGKTVMKLPILKGEYPGMQTITEKGRMVISKSIFSELISKVAFTVYDGEEKPVYSGIKIDILGGRINVIATDTYTFALQRRSMNAPDISTLLNGKSLEGMSKVLSGEENISLSIGENMAVLYTDNIQANIRTVEGSFLDYKRWISIAHETQVSVDRKSIMKSLERAALVLETGAKGSVVNALEVSSNTGGLTLKSSGQKGSFDEKIPGDIKGSDFKKIGIDPRRVMDCLKCIDDKEVILNFSGEQTPLFITPVEGDDYIYIIPLVRTR</sequence>
<keyword evidence="8 10" id="KW-0239">DNA-directed DNA polymerase</keyword>
<dbReference type="InterPro" id="IPR001001">
    <property type="entry name" value="DNA_polIII_beta"/>
</dbReference>
<evidence type="ECO:0000313" key="15">
    <source>
        <dbReference type="Proteomes" id="UP000191554"/>
    </source>
</evidence>
<dbReference type="GO" id="GO:0006271">
    <property type="term" value="P:DNA strand elongation involved in DNA replication"/>
    <property type="evidence" value="ECO:0007669"/>
    <property type="project" value="TreeGrafter"/>
</dbReference>
<dbReference type="RefSeq" id="WP_165755613.1">
    <property type="nucleotide sequence ID" value="NZ_MZGX01000001.1"/>
</dbReference>
<dbReference type="SUPFAM" id="SSF55979">
    <property type="entry name" value="DNA clamp"/>
    <property type="match status" value="3"/>
</dbReference>
<evidence type="ECO:0000256" key="4">
    <source>
        <dbReference type="ARBA" id="ARBA00022490"/>
    </source>
</evidence>
<comment type="caution">
    <text evidence="14">The sequence shown here is derived from an EMBL/GenBank/DDBJ whole genome shotgun (WGS) entry which is preliminary data.</text>
</comment>
<dbReference type="InterPro" id="IPR046938">
    <property type="entry name" value="DNA_clamp_sf"/>
</dbReference>
<gene>
    <name evidence="14" type="primary">dnaN_1</name>
    <name evidence="14" type="ORF">CLHUN_01770</name>
</gene>
<dbReference type="GO" id="GO:0003677">
    <property type="term" value="F:DNA binding"/>
    <property type="evidence" value="ECO:0007669"/>
    <property type="project" value="UniProtKB-UniRule"/>
</dbReference>
<dbReference type="InterPro" id="IPR022635">
    <property type="entry name" value="DNA_polIII_beta_C"/>
</dbReference>
<dbReference type="STRING" id="48256.CLHUN_01770"/>
<dbReference type="PIRSF" id="PIRSF000804">
    <property type="entry name" value="DNA_pol_III_b"/>
    <property type="match status" value="1"/>
</dbReference>
<dbReference type="GO" id="GO:0009360">
    <property type="term" value="C:DNA polymerase III complex"/>
    <property type="evidence" value="ECO:0007669"/>
    <property type="project" value="InterPro"/>
</dbReference>
<dbReference type="GO" id="GO:0003887">
    <property type="term" value="F:DNA-directed DNA polymerase activity"/>
    <property type="evidence" value="ECO:0007669"/>
    <property type="project" value="UniProtKB-UniRule"/>
</dbReference>
<feature type="domain" description="DNA polymerase III beta sliding clamp N-terminal" evidence="11">
    <location>
        <begin position="1"/>
        <end position="116"/>
    </location>
</feature>
<evidence type="ECO:0000259" key="11">
    <source>
        <dbReference type="Pfam" id="PF00712"/>
    </source>
</evidence>
<evidence type="ECO:0000259" key="13">
    <source>
        <dbReference type="Pfam" id="PF02768"/>
    </source>
</evidence>
<comment type="similarity">
    <text evidence="2 10">Belongs to the beta sliding clamp family.</text>
</comment>
<dbReference type="GO" id="GO:0005737">
    <property type="term" value="C:cytoplasm"/>
    <property type="evidence" value="ECO:0007669"/>
    <property type="project" value="UniProtKB-SubCell"/>
</dbReference>
<reference evidence="14 15" key="1">
    <citation type="submission" date="2017-03" db="EMBL/GenBank/DDBJ databases">
        <title>Genome sequence of Clostridium hungatei DSM 14427.</title>
        <authorList>
            <person name="Poehlein A."/>
            <person name="Daniel R."/>
        </authorList>
    </citation>
    <scope>NUCLEOTIDE SEQUENCE [LARGE SCALE GENOMIC DNA]</scope>
    <source>
        <strain evidence="14 15">DSM 14427</strain>
    </source>
</reference>
<evidence type="ECO:0000256" key="8">
    <source>
        <dbReference type="ARBA" id="ARBA00022932"/>
    </source>
</evidence>
<evidence type="ECO:0000256" key="10">
    <source>
        <dbReference type="PIRNR" id="PIRNR000804"/>
    </source>
</evidence>
<accession>A0A1V4SST9</accession>
<keyword evidence="9" id="KW-0238">DNA-binding</keyword>
<keyword evidence="7 10" id="KW-0235">DNA replication</keyword>
<protein>
    <recommendedName>
        <fullName evidence="3 10">Beta sliding clamp</fullName>
    </recommendedName>
</protein>
<evidence type="ECO:0000256" key="1">
    <source>
        <dbReference type="ARBA" id="ARBA00004496"/>
    </source>
</evidence>
<feature type="domain" description="DNA polymerase III beta sliding clamp C-terminal" evidence="13">
    <location>
        <begin position="248"/>
        <end position="362"/>
    </location>
</feature>
<dbReference type="PANTHER" id="PTHR30478">
    <property type="entry name" value="DNA POLYMERASE III SUBUNIT BETA"/>
    <property type="match status" value="1"/>
</dbReference>
<keyword evidence="5 10" id="KW-0808">Transferase</keyword>
<dbReference type="Pfam" id="PF02768">
    <property type="entry name" value="DNA_pol3_beta_3"/>
    <property type="match status" value="1"/>
</dbReference>
<dbReference type="NCBIfam" id="TIGR00663">
    <property type="entry name" value="dnan"/>
    <property type="match status" value="1"/>
</dbReference>
<evidence type="ECO:0000256" key="5">
    <source>
        <dbReference type="ARBA" id="ARBA00022679"/>
    </source>
</evidence>
<feature type="domain" description="DNA polymerase III beta sliding clamp central" evidence="12">
    <location>
        <begin position="129"/>
        <end position="237"/>
    </location>
</feature>
<evidence type="ECO:0000256" key="9">
    <source>
        <dbReference type="ARBA" id="ARBA00023125"/>
    </source>
</evidence>
<dbReference type="Gene3D" id="3.10.150.10">
    <property type="entry name" value="DNA Polymerase III, subunit A, domain 2"/>
    <property type="match status" value="1"/>
</dbReference>
<evidence type="ECO:0000256" key="6">
    <source>
        <dbReference type="ARBA" id="ARBA00022695"/>
    </source>
</evidence>
<dbReference type="EMBL" id="MZGX01000001">
    <property type="protein sequence ID" value="OPX46361.1"/>
    <property type="molecule type" value="Genomic_DNA"/>
</dbReference>
<keyword evidence="6 10" id="KW-0548">Nucleotidyltransferase</keyword>
<evidence type="ECO:0000259" key="12">
    <source>
        <dbReference type="Pfam" id="PF02767"/>
    </source>
</evidence>
<dbReference type="PANTHER" id="PTHR30478:SF0">
    <property type="entry name" value="BETA SLIDING CLAMP"/>
    <property type="match status" value="1"/>
</dbReference>
<dbReference type="Pfam" id="PF02767">
    <property type="entry name" value="DNA_pol3_beta_2"/>
    <property type="match status" value="1"/>
</dbReference>
<evidence type="ECO:0000256" key="3">
    <source>
        <dbReference type="ARBA" id="ARBA00021035"/>
    </source>
</evidence>
<dbReference type="AlphaFoldDB" id="A0A1V4SST9"/>
<dbReference type="InterPro" id="IPR022634">
    <property type="entry name" value="DNA_polIII_beta_N"/>
</dbReference>
<dbReference type="Gene3D" id="3.70.10.10">
    <property type="match status" value="1"/>
</dbReference>
<dbReference type="Proteomes" id="UP000191554">
    <property type="component" value="Unassembled WGS sequence"/>
</dbReference>
<comment type="subcellular location">
    <subcellularLocation>
        <location evidence="1 10">Cytoplasm</location>
    </subcellularLocation>
</comment>
<keyword evidence="4 10" id="KW-0963">Cytoplasm</keyword>
<organism evidence="14 15">
    <name type="scientific">Ruminiclostridium hungatei</name>
    <name type="common">Clostridium hungatei</name>
    <dbReference type="NCBI Taxonomy" id="48256"/>
    <lineage>
        <taxon>Bacteria</taxon>
        <taxon>Bacillati</taxon>
        <taxon>Bacillota</taxon>
        <taxon>Clostridia</taxon>
        <taxon>Eubacteriales</taxon>
        <taxon>Oscillospiraceae</taxon>
        <taxon>Ruminiclostridium</taxon>
    </lineage>
</organism>
<proteinExistence type="inferred from homology"/>
<evidence type="ECO:0000313" key="14">
    <source>
        <dbReference type="EMBL" id="OPX46361.1"/>
    </source>
</evidence>
<comment type="subunit">
    <text evidence="10">Forms a ring-shaped head-to-tail homodimer around DNA.</text>
</comment>
<dbReference type="Pfam" id="PF00712">
    <property type="entry name" value="DNA_pol3_beta"/>
    <property type="match status" value="1"/>
</dbReference>
<dbReference type="SMART" id="SM00480">
    <property type="entry name" value="POL3Bc"/>
    <property type="match status" value="1"/>
</dbReference>
<name>A0A1V4SST9_RUMHU</name>